<reference evidence="2 3" key="1">
    <citation type="submission" date="2018-01" db="EMBL/GenBank/DDBJ databases">
        <title>Complete genome sequence of Salinigranum rubrum GX10T, an extremely halophilic archaeon isolated from a marine solar saltern.</title>
        <authorList>
            <person name="Han S."/>
        </authorList>
    </citation>
    <scope>NUCLEOTIDE SEQUENCE [LARGE SCALE GENOMIC DNA]</scope>
    <source>
        <strain evidence="2 3">GX10</strain>
    </source>
</reference>
<dbReference type="PROSITE" id="PS51186">
    <property type="entry name" value="GNAT"/>
    <property type="match status" value="1"/>
</dbReference>
<dbReference type="Pfam" id="PF00583">
    <property type="entry name" value="Acetyltransf_1"/>
    <property type="match status" value="1"/>
</dbReference>
<dbReference type="Proteomes" id="UP000236584">
    <property type="component" value="Chromosome"/>
</dbReference>
<dbReference type="EMBL" id="CP026309">
    <property type="protein sequence ID" value="AUV82082.1"/>
    <property type="molecule type" value="Genomic_DNA"/>
</dbReference>
<dbReference type="CDD" id="cd04301">
    <property type="entry name" value="NAT_SF"/>
    <property type="match status" value="1"/>
</dbReference>
<evidence type="ECO:0000313" key="3">
    <source>
        <dbReference type="Proteomes" id="UP000236584"/>
    </source>
</evidence>
<sequence length="249" mass="28932">MQAQRRPSFDTEESERLYEYVEQNAPVERDELEAELSMDPELIDQEVTMLIQEGYLEDWGGTLQLAIDYGHEVSYETDGMEVTIRPAAQSDLDGLVRVMREVTQEEAYLTAESVVELLDDEEVVLRNDKREFRMFFVATVDDRVVGWVHLRSPNFAKLRHTAELTMGVEKEYRGHGIGSRLMEHGLEWAEANGYEKVYQSLPATNQDAVRFLERHRWETEAIRKAHFKIGDEYVAEQQMAVMLRDPVLE</sequence>
<dbReference type="OrthoDB" id="55684at2157"/>
<accession>A0A2I8VJH4</accession>
<dbReference type="AlphaFoldDB" id="A0A2I8VJH4"/>
<dbReference type="RefSeq" id="WP_103425771.1">
    <property type="nucleotide sequence ID" value="NZ_CP026309.1"/>
</dbReference>
<name>A0A2I8VJH4_9EURY</name>
<dbReference type="InterPro" id="IPR000182">
    <property type="entry name" value="GNAT_dom"/>
</dbReference>
<gene>
    <name evidence="2" type="ORF">C2R22_10825</name>
</gene>
<organism evidence="2 3">
    <name type="scientific">Salinigranum rubrum</name>
    <dbReference type="NCBI Taxonomy" id="755307"/>
    <lineage>
        <taxon>Archaea</taxon>
        <taxon>Methanobacteriati</taxon>
        <taxon>Methanobacteriota</taxon>
        <taxon>Stenosarchaea group</taxon>
        <taxon>Halobacteria</taxon>
        <taxon>Halobacteriales</taxon>
        <taxon>Haloferacaceae</taxon>
        <taxon>Salinigranum</taxon>
    </lineage>
</organism>
<dbReference type="GeneID" id="35592590"/>
<feature type="domain" description="N-acetyltransferase" evidence="1">
    <location>
        <begin position="82"/>
        <end position="249"/>
    </location>
</feature>
<evidence type="ECO:0000313" key="2">
    <source>
        <dbReference type="EMBL" id="AUV82082.1"/>
    </source>
</evidence>
<dbReference type="InterPro" id="IPR016181">
    <property type="entry name" value="Acyl_CoA_acyltransferase"/>
</dbReference>
<keyword evidence="3" id="KW-1185">Reference proteome</keyword>
<proteinExistence type="predicted"/>
<keyword evidence="2" id="KW-0808">Transferase</keyword>
<dbReference type="SUPFAM" id="SSF55729">
    <property type="entry name" value="Acyl-CoA N-acyltransferases (Nat)"/>
    <property type="match status" value="1"/>
</dbReference>
<dbReference type="KEGG" id="srub:C2R22_10825"/>
<evidence type="ECO:0000259" key="1">
    <source>
        <dbReference type="PROSITE" id="PS51186"/>
    </source>
</evidence>
<dbReference type="PANTHER" id="PTHR43072:SF52">
    <property type="entry name" value="GCN5-RELATED N-ACETYLTRANSFERASE"/>
    <property type="match status" value="1"/>
</dbReference>
<dbReference type="Gene3D" id="3.40.630.30">
    <property type="match status" value="1"/>
</dbReference>
<protein>
    <submittedName>
        <fullName evidence="2">GNAT family N-acetyltransferase</fullName>
    </submittedName>
</protein>
<dbReference type="PANTHER" id="PTHR43072">
    <property type="entry name" value="N-ACETYLTRANSFERASE"/>
    <property type="match status" value="1"/>
</dbReference>
<dbReference type="GO" id="GO:0016747">
    <property type="term" value="F:acyltransferase activity, transferring groups other than amino-acyl groups"/>
    <property type="evidence" value="ECO:0007669"/>
    <property type="project" value="InterPro"/>
</dbReference>